<sequence length="85" mass="9467">MPPINTIAKQKSPKRYKYPALLALSGDVTLSVAEPARPMPLTLLIPRIPALRTRIRRPYRTLTPTIVTPEPRRREGGMDGPVTVP</sequence>
<dbReference type="EMBL" id="BAAAWD010000006">
    <property type="protein sequence ID" value="GAA2999240.1"/>
    <property type="molecule type" value="Genomic_DNA"/>
</dbReference>
<dbReference type="Proteomes" id="UP001499930">
    <property type="component" value="Unassembled WGS sequence"/>
</dbReference>
<feature type="region of interest" description="Disordered" evidence="1">
    <location>
        <begin position="62"/>
        <end position="85"/>
    </location>
</feature>
<evidence type="ECO:0000313" key="3">
    <source>
        <dbReference type="Proteomes" id="UP001499930"/>
    </source>
</evidence>
<name>A0ABN3XXN0_9ACTN</name>
<organism evidence="2 3">
    <name type="scientific">Streptosporangium longisporum</name>
    <dbReference type="NCBI Taxonomy" id="46187"/>
    <lineage>
        <taxon>Bacteria</taxon>
        <taxon>Bacillati</taxon>
        <taxon>Actinomycetota</taxon>
        <taxon>Actinomycetes</taxon>
        <taxon>Streptosporangiales</taxon>
        <taxon>Streptosporangiaceae</taxon>
        <taxon>Streptosporangium</taxon>
    </lineage>
</organism>
<reference evidence="2 3" key="1">
    <citation type="journal article" date="2019" name="Int. J. Syst. Evol. Microbiol.">
        <title>The Global Catalogue of Microorganisms (GCM) 10K type strain sequencing project: providing services to taxonomists for standard genome sequencing and annotation.</title>
        <authorList>
            <consortium name="The Broad Institute Genomics Platform"/>
            <consortium name="The Broad Institute Genome Sequencing Center for Infectious Disease"/>
            <person name="Wu L."/>
            <person name="Ma J."/>
        </authorList>
    </citation>
    <scope>NUCLEOTIDE SEQUENCE [LARGE SCALE GENOMIC DNA]</scope>
    <source>
        <strain evidence="2 3">JCM 3106</strain>
    </source>
</reference>
<keyword evidence="3" id="KW-1185">Reference proteome</keyword>
<evidence type="ECO:0000313" key="2">
    <source>
        <dbReference type="EMBL" id="GAA2999240.1"/>
    </source>
</evidence>
<gene>
    <name evidence="2" type="ORF">GCM10017559_19990</name>
</gene>
<evidence type="ECO:0000256" key="1">
    <source>
        <dbReference type="SAM" id="MobiDB-lite"/>
    </source>
</evidence>
<comment type="caution">
    <text evidence="2">The sequence shown here is derived from an EMBL/GenBank/DDBJ whole genome shotgun (WGS) entry which is preliminary data.</text>
</comment>
<accession>A0ABN3XXN0</accession>
<proteinExistence type="predicted"/>
<protein>
    <submittedName>
        <fullName evidence="2">Uncharacterized protein</fullName>
    </submittedName>
</protein>